<dbReference type="InterPro" id="IPR014039">
    <property type="entry name" value="Transl_elong_EFTs/EF1B_dimer"/>
</dbReference>
<dbReference type="SUPFAM" id="SSF46934">
    <property type="entry name" value="UBA-like"/>
    <property type="match status" value="1"/>
</dbReference>
<evidence type="ECO:0000256" key="7">
    <source>
        <dbReference type="RuleBase" id="RU000642"/>
    </source>
</evidence>
<evidence type="ECO:0000256" key="3">
    <source>
        <dbReference type="ARBA" id="ARBA00022768"/>
    </source>
</evidence>
<evidence type="ECO:0000256" key="1">
    <source>
        <dbReference type="ARBA" id="ARBA00005532"/>
    </source>
</evidence>
<dbReference type="EMBL" id="WBKB01000005">
    <property type="protein sequence ID" value="KAB1642660.1"/>
    <property type="molecule type" value="Genomic_DNA"/>
</dbReference>
<evidence type="ECO:0000256" key="4">
    <source>
        <dbReference type="ARBA" id="ARBA00022917"/>
    </source>
</evidence>
<dbReference type="PANTHER" id="PTHR11741">
    <property type="entry name" value="ELONGATION FACTOR TS"/>
    <property type="match status" value="1"/>
</dbReference>
<dbReference type="OrthoDB" id="9808348at2"/>
<dbReference type="NCBIfam" id="TIGR00116">
    <property type="entry name" value="tsf"/>
    <property type="match status" value="1"/>
</dbReference>
<organism evidence="10 11">
    <name type="scientific">Gulosibacter chungangensis</name>
    <dbReference type="NCBI Taxonomy" id="979746"/>
    <lineage>
        <taxon>Bacteria</taxon>
        <taxon>Bacillati</taxon>
        <taxon>Actinomycetota</taxon>
        <taxon>Actinomycetes</taxon>
        <taxon>Micrococcales</taxon>
        <taxon>Microbacteriaceae</taxon>
        <taxon>Gulosibacter</taxon>
    </lineage>
</organism>
<dbReference type="AlphaFoldDB" id="A0A7J5BA49"/>
<proteinExistence type="inferred from homology"/>
<comment type="subcellular location">
    <subcellularLocation>
        <location evidence="6 8">Cytoplasm</location>
    </subcellularLocation>
</comment>
<dbReference type="GO" id="GO:0005737">
    <property type="term" value="C:cytoplasm"/>
    <property type="evidence" value="ECO:0007669"/>
    <property type="project" value="UniProtKB-SubCell"/>
</dbReference>
<dbReference type="InterPro" id="IPR001816">
    <property type="entry name" value="Transl_elong_EFTs/EF1B"/>
</dbReference>
<keyword evidence="6" id="KW-0963">Cytoplasm</keyword>
<dbReference type="FunFam" id="1.10.8.10:FF:000001">
    <property type="entry name" value="Elongation factor Ts"/>
    <property type="match status" value="1"/>
</dbReference>
<dbReference type="InterPro" id="IPR018101">
    <property type="entry name" value="Transl_elong_Ts_CS"/>
</dbReference>
<dbReference type="Proteomes" id="UP000433493">
    <property type="component" value="Unassembled WGS sequence"/>
</dbReference>
<feature type="domain" description="Translation elongation factor EFTs/EF1B dimerisation" evidence="9">
    <location>
        <begin position="72"/>
        <end position="275"/>
    </location>
</feature>
<evidence type="ECO:0000256" key="6">
    <source>
        <dbReference type="HAMAP-Rule" id="MF_00050"/>
    </source>
</evidence>
<keyword evidence="11" id="KW-1185">Reference proteome</keyword>
<dbReference type="InterPro" id="IPR009060">
    <property type="entry name" value="UBA-like_sf"/>
</dbReference>
<protein>
    <recommendedName>
        <fullName evidence="2 6">Elongation factor Ts</fullName>
        <shortName evidence="6">EF-Ts</shortName>
    </recommendedName>
</protein>
<evidence type="ECO:0000259" key="9">
    <source>
        <dbReference type="Pfam" id="PF00889"/>
    </source>
</evidence>
<comment type="caution">
    <text evidence="10">The sequence shown here is derived from an EMBL/GenBank/DDBJ whole genome shotgun (WGS) entry which is preliminary data.</text>
</comment>
<keyword evidence="4 6" id="KW-0648">Protein biosynthesis</keyword>
<dbReference type="CDD" id="cd14275">
    <property type="entry name" value="UBA_EF-Ts"/>
    <property type="match status" value="1"/>
</dbReference>
<dbReference type="SUPFAM" id="SSF54713">
    <property type="entry name" value="Elongation factor Ts (EF-Ts), dimerisation domain"/>
    <property type="match status" value="1"/>
</dbReference>
<evidence type="ECO:0000313" key="11">
    <source>
        <dbReference type="Proteomes" id="UP000433493"/>
    </source>
</evidence>
<name>A0A7J5BA49_9MICO</name>
<comment type="similarity">
    <text evidence="1 6 7">Belongs to the EF-Ts family.</text>
</comment>
<dbReference type="PANTHER" id="PTHR11741:SF0">
    <property type="entry name" value="ELONGATION FACTOR TS, MITOCHONDRIAL"/>
    <property type="match status" value="1"/>
</dbReference>
<dbReference type="Gene3D" id="1.10.8.10">
    <property type="entry name" value="DNA helicase RuvA subunit, C-terminal domain"/>
    <property type="match status" value="1"/>
</dbReference>
<dbReference type="InterPro" id="IPR036402">
    <property type="entry name" value="EF-Ts_dimer_sf"/>
</dbReference>
<dbReference type="Pfam" id="PF00889">
    <property type="entry name" value="EF_TS"/>
    <property type="match status" value="1"/>
</dbReference>
<dbReference type="GO" id="GO:0003746">
    <property type="term" value="F:translation elongation factor activity"/>
    <property type="evidence" value="ECO:0007669"/>
    <property type="project" value="UniProtKB-UniRule"/>
</dbReference>
<dbReference type="Gene3D" id="3.30.479.20">
    <property type="entry name" value="Elongation factor Ts, dimerisation domain"/>
    <property type="match status" value="2"/>
</dbReference>
<reference evidence="10 11" key="1">
    <citation type="submission" date="2019-09" db="EMBL/GenBank/DDBJ databases">
        <title>Phylogeny of genus Pseudoclavibacter and closely related genus.</title>
        <authorList>
            <person name="Li Y."/>
        </authorList>
    </citation>
    <scope>NUCLEOTIDE SEQUENCE [LARGE SCALE GENOMIC DNA]</scope>
    <source>
        <strain evidence="10 11">KCTC 13959</strain>
    </source>
</reference>
<evidence type="ECO:0000256" key="2">
    <source>
        <dbReference type="ARBA" id="ARBA00016956"/>
    </source>
</evidence>
<evidence type="ECO:0000313" key="10">
    <source>
        <dbReference type="EMBL" id="KAB1642660.1"/>
    </source>
</evidence>
<evidence type="ECO:0000256" key="5">
    <source>
        <dbReference type="ARBA" id="ARBA00025453"/>
    </source>
</evidence>
<feature type="region of interest" description="Involved in Mg(2+) ion dislocation from EF-Tu" evidence="6">
    <location>
        <begin position="81"/>
        <end position="84"/>
    </location>
</feature>
<accession>A0A7J5BA49</accession>
<evidence type="ECO:0000256" key="8">
    <source>
        <dbReference type="RuleBase" id="RU000643"/>
    </source>
</evidence>
<comment type="function">
    <text evidence="5 6 7">Associates with the EF-Tu.GDP complex and induces the exchange of GDP to GTP. It remains bound to the aminoacyl-tRNA.EF-Tu.GTP complex up to the GTP hydrolysis stage on the ribosome.</text>
</comment>
<sequence length="286" mass="30475">MANFTIADVKALREQLGTGLTDTKKALEEADGDMEKAVELLRLKGAKGNAKRADRSAAEGLIAAKVNDNGTATIIELNCETDFVAKGEKFIELANQVLDAAAAAGVSNATEALAASAGDQTVAELIDGVAAVIGEKFELRNVRSVKGEKFDIYMHLTSKDLPPQVGVVVGYEGDDEETAHGIAQHIAFANPSVLNREDVSEEDIARERKVVEDLTRAEGKPEAALPKIVEGRLGAYFKQIVLNEQEYARDPKFNVAQVAENAGIKVVDFARLKVGVGVEAAEEADA</sequence>
<dbReference type="PROSITE" id="PS01127">
    <property type="entry name" value="EF_TS_2"/>
    <property type="match status" value="1"/>
</dbReference>
<dbReference type="FunFam" id="1.10.286.20:FF:000001">
    <property type="entry name" value="Elongation factor Ts"/>
    <property type="match status" value="1"/>
</dbReference>
<keyword evidence="3 6" id="KW-0251">Elongation factor</keyword>
<dbReference type="HAMAP" id="MF_00050">
    <property type="entry name" value="EF_Ts"/>
    <property type="match status" value="1"/>
</dbReference>
<dbReference type="Gene3D" id="1.10.286.20">
    <property type="match status" value="1"/>
</dbReference>
<dbReference type="RefSeq" id="WP_158052462.1">
    <property type="nucleotide sequence ID" value="NZ_WBKB01000005.1"/>
</dbReference>
<gene>
    <name evidence="6" type="primary">tsf</name>
    <name evidence="10" type="ORF">F8O05_09360</name>
</gene>